<reference evidence="2" key="2">
    <citation type="submission" date="2020-11" db="EMBL/GenBank/DDBJ databases">
        <authorList>
            <person name="McCartney M.A."/>
            <person name="Auch B."/>
            <person name="Kono T."/>
            <person name="Mallez S."/>
            <person name="Becker A."/>
            <person name="Gohl D.M."/>
            <person name="Silverstein K.A.T."/>
            <person name="Koren S."/>
            <person name="Bechman K.B."/>
            <person name="Herman A."/>
            <person name="Abrahante J.E."/>
            <person name="Garbe J."/>
        </authorList>
    </citation>
    <scope>NUCLEOTIDE SEQUENCE</scope>
    <source>
        <strain evidence="2">Duluth1</strain>
        <tissue evidence="2">Whole animal</tissue>
    </source>
</reference>
<reference evidence="2" key="1">
    <citation type="journal article" date="2019" name="bioRxiv">
        <title>The Genome of the Zebra Mussel, Dreissena polymorpha: A Resource for Invasive Species Research.</title>
        <authorList>
            <person name="McCartney M.A."/>
            <person name="Auch B."/>
            <person name="Kono T."/>
            <person name="Mallez S."/>
            <person name="Zhang Y."/>
            <person name="Obille A."/>
            <person name="Becker A."/>
            <person name="Abrahante J.E."/>
            <person name="Garbe J."/>
            <person name="Badalamenti J.P."/>
            <person name="Herman A."/>
            <person name="Mangelson H."/>
            <person name="Liachko I."/>
            <person name="Sullivan S."/>
            <person name="Sone E.D."/>
            <person name="Koren S."/>
            <person name="Silverstein K.A.T."/>
            <person name="Beckman K.B."/>
            <person name="Gohl D.M."/>
        </authorList>
    </citation>
    <scope>NUCLEOTIDE SEQUENCE</scope>
    <source>
        <strain evidence="2">Duluth1</strain>
        <tissue evidence="2">Whole animal</tissue>
    </source>
</reference>
<accession>A0A9D4RWG2</accession>
<keyword evidence="3" id="KW-1185">Reference proteome</keyword>
<comment type="caution">
    <text evidence="2">The sequence shown here is derived from an EMBL/GenBank/DDBJ whole genome shotgun (WGS) entry which is preliminary data.</text>
</comment>
<dbReference type="AlphaFoldDB" id="A0A9D4RWG2"/>
<dbReference type="EMBL" id="JAIWYP010000001">
    <property type="protein sequence ID" value="KAH3883514.1"/>
    <property type="molecule type" value="Genomic_DNA"/>
</dbReference>
<evidence type="ECO:0000313" key="3">
    <source>
        <dbReference type="Proteomes" id="UP000828390"/>
    </source>
</evidence>
<gene>
    <name evidence="2" type="ORF">DPMN_007473</name>
</gene>
<evidence type="ECO:0000313" key="2">
    <source>
        <dbReference type="EMBL" id="KAH3883514.1"/>
    </source>
</evidence>
<sequence length="81" mass="9233">MALSMGPKSGVVNLEPQASVDWERPKEKQIRVSQALEKDGGRNLTDSWPKQHRNVEEIPNGTRDDKAYWKRAPNPRGYVAF</sequence>
<proteinExistence type="predicted"/>
<dbReference type="Proteomes" id="UP000828390">
    <property type="component" value="Unassembled WGS sequence"/>
</dbReference>
<organism evidence="2 3">
    <name type="scientific">Dreissena polymorpha</name>
    <name type="common">Zebra mussel</name>
    <name type="synonym">Mytilus polymorpha</name>
    <dbReference type="NCBI Taxonomy" id="45954"/>
    <lineage>
        <taxon>Eukaryota</taxon>
        <taxon>Metazoa</taxon>
        <taxon>Spiralia</taxon>
        <taxon>Lophotrochozoa</taxon>
        <taxon>Mollusca</taxon>
        <taxon>Bivalvia</taxon>
        <taxon>Autobranchia</taxon>
        <taxon>Heteroconchia</taxon>
        <taxon>Euheterodonta</taxon>
        <taxon>Imparidentia</taxon>
        <taxon>Neoheterodontei</taxon>
        <taxon>Myida</taxon>
        <taxon>Dreissenoidea</taxon>
        <taxon>Dreissenidae</taxon>
        <taxon>Dreissena</taxon>
    </lineage>
</organism>
<name>A0A9D4RWG2_DREPO</name>
<protein>
    <submittedName>
        <fullName evidence="2">Uncharacterized protein</fullName>
    </submittedName>
</protein>
<feature type="compositionally biased region" description="Basic and acidic residues" evidence="1">
    <location>
        <begin position="21"/>
        <end position="41"/>
    </location>
</feature>
<evidence type="ECO:0000256" key="1">
    <source>
        <dbReference type="SAM" id="MobiDB-lite"/>
    </source>
</evidence>
<feature type="region of interest" description="Disordered" evidence="1">
    <location>
        <begin position="1"/>
        <end position="69"/>
    </location>
</feature>